<protein>
    <recommendedName>
        <fullName evidence="5">Paired amphipathic helix protein Sin3a</fullName>
    </recommendedName>
</protein>
<proteinExistence type="predicted"/>
<evidence type="ECO:0000256" key="1">
    <source>
        <dbReference type="SAM" id="MobiDB-lite"/>
    </source>
</evidence>
<accession>A0A135SU00</accession>
<dbReference type="OrthoDB" id="6513042at2759"/>
<organism evidence="3 4">
    <name type="scientific">Colletotrichum nymphaeae SA-01</name>
    <dbReference type="NCBI Taxonomy" id="1460502"/>
    <lineage>
        <taxon>Eukaryota</taxon>
        <taxon>Fungi</taxon>
        <taxon>Dikarya</taxon>
        <taxon>Ascomycota</taxon>
        <taxon>Pezizomycotina</taxon>
        <taxon>Sordariomycetes</taxon>
        <taxon>Hypocreomycetidae</taxon>
        <taxon>Glomerellales</taxon>
        <taxon>Glomerellaceae</taxon>
        <taxon>Colletotrichum</taxon>
        <taxon>Colletotrichum acutatum species complex</taxon>
    </lineage>
</organism>
<evidence type="ECO:0008006" key="5">
    <source>
        <dbReference type="Google" id="ProtNLM"/>
    </source>
</evidence>
<keyword evidence="2" id="KW-0732">Signal</keyword>
<evidence type="ECO:0000313" key="3">
    <source>
        <dbReference type="EMBL" id="KXH39390.1"/>
    </source>
</evidence>
<feature type="signal peptide" evidence="2">
    <location>
        <begin position="1"/>
        <end position="24"/>
    </location>
</feature>
<reference evidence="3 4" key="1">
    <citation type="submission" date="2014-02" db="EMBL/GenBank/DDBJ databases">
        <title>The genome sequence of Colletotrichum nymphaeae SA-01.</title>
        <authorList>
            <person name="Baroncelli R."/>
            <person name="Thon M.R."/>
        </authorList>
    </citation>
    <scope>NUCLEOTIDE SEQUENCE [LARGE SCALE GENOMIC DNA]</scope>
    <source>
        <strain evidence="3 4">SA-01</strain>
    </source>
</reference>
<feature type="region of interest" description="Disordered" evidence="1">
    <location>
        <begin position="357"/>
        <end position="379"/>
    </location>
</feature>
<sequence>MCRVPFHARLFGPWLAAAAVLVLGQDAADKAKFGDPINVLGSMERTDQDFQDGLALDLFSPKNRTLVVQQNLTPLPGNFVTGTTGGPFMALQNYSYVISLNESANDLIAKIEIPYDPTALAAIGIQESNTYVGTLAGDKRSWIVNDATRNVHREENNTRIIKMTSLQGEYILLGRKTVDTANEFVQYGQGATRTVNVTAGNRQEAEFIDGLRLSVVPSTDMGINIDIVNGISPQAVPPGLVPVNSFAWVVNSSSPGAPMLADMKFPFNPSMLSAVRGFVQPAPVRVAKKALGTTAEVPFQLMAGEIIGILPDNSVTIPNVTQVDGHHTLFALESSPFINTTCNLPLLTLPIDPISTKPPKHKATNTALPHNSRTTRKPTCDNNLAPLEPVPEHGAQIVPHSRAVQVIRVHELRRARVQAVARAGDFEGPAAGGRVPGEGLAVGAALCGQGSGGADVAADGPEGDFGCAVVYDCCFAEGCGLGCGGEEGDEEGGSLMPESIYDLYIRAGDRLFTSSK</sequence>
<evidence type="ECO:0000313" key="4">
    <source>
        <dbReference type="Proteomes" id="UP000070054"/>
    </source>
</evidence>
<keyword evidence="4" id="KW-1185">Reference proteome</keyword>
<gene>
    <name evidence="3" type="ORF">CNYM01_10177</name>
</gene>
<feature type="chain" id="PRO_5007802690" description="Paired amphipathic helix protein Sin3a" evidence="2">
    <location>
        <begin position="25"/>
        <end position="516"/>
    </location>
</feature>
<dbReference type="EMBL" id="JEMN01001353">
    <property type="protein sequence ID" value="KXH39390.1"/>
    <property type="molecule type" value="Genomic_DNA"/>
</dbReference>
<name>A0A135SU00_9PEZI</name>
<comment type="caution">
    <text evidence="3">The sequence shown here is derived from an EMBL/GenBank/DDBJ whole genome shotgun (WGS) entry which is preliminary data.</text>
</comment>
<dbReference type="AlphaFoldDB" id="A0A135SU00"/>
<dbReference type="Proteomes" id="UP000070054">
    <property type="component" value="Unassembled WGS sequence"/>
</dbReference>
<evidence type="ECO:0000256" key="2">
    <source>
        <dbReference type="SAM" id="SignalP"/>
    </source>
</evidence>